<sequence>MSEGKKFKYYRRGQIIQVKFEPQTGYEIKGIHYAIVITKRDQPYIGTLTVVPLTSKSGNHLMSIGSCISDSVFLELLREKNYYYDLLLKTKIQAERIQKDDTTTLDELSQIGRDLKAYFDNIKYFDDLENKYKNIKKSSYANIYQITTIDKSKIVNPMNHLDPIKRIKAPDSVMDKIDKGIIEAFTQAKEKQ</sequence>
<evidence type="ECO:0000313" key="4">
    <source>
        <dbReference type="EMBL" id="RGU90944.1"/>
    </source>
</evidence>
<gene>
    <name evidence="4" type="ORF">DWW32_07830</name>
    <name evidence="3" type="ORF">DWX92_12315</name>
</gene>
<proteinExistence type="inferred from homology"/>
<evidence type="ECO:0000313" key="5">
    <source>
        <dbReference type="Proteomes" id="UP000265489"/>
    </source>
</evidence>
<organism evidence="4 5">
    <name type="scientific">Holdemanella biformis</name>
    <dbReference type="NCBI Taxonomy" id="1735"/>
    <lineage>
        <taxon>Bacteria</taxon>
        <taxon>Bacillati</taxon>
        <taxon>Bacillota</taxon>
        <taxon>Erysipelotrichia</taxon>
        <taxon>Erysipelotrichales</taxon>
        <taxon>Erysipelotrichaceae</taxon>
        <taxon>Holdemanella</taxon>
    </lineage>
</organism>
<dbReference type="InterPro" id="IPR003477">
    <property type="entry name" value="PemK-like"/>
</dbReference>
<protein>
    <submittedName>
        <fullName evidence="4">Type II toxin-antitoxin system PemK/MazF family toxin</fullName>
    </submittedName>
</protein>
<dbReference type="InterPro" id="IPR011067">
    <property type="entry name" value="Plasmid_toxin/cell-grow_inhib"/>
</dbReference>
<dbReference type="RefSeq" id="WP_118320812.1">
    <property type="nucleotide sequence ID" value="NZ_CATXNH010000030.1"/>
</dbReference>
<evidence type="ECO:0000256" key="1">
    <source>
        <dbReference type="ARBA" id="ARBA00007521"/>
    </source>
</evidence>
<dbReference type="EMBL" id="QRYQ01000014">
    <property type="protein sequence ID" value="RGU90944.1"/>
    <property type="molecule type" value="Genomic_DNA"/>
</dbReference>
<dbReference type="Proteomes" id="UP000285274">
    <property type="component" value="Unassembled WGS sequence"/>
</dbReference>
<comment type="caution">
    <text evidence="4">The sequence shown here is derived from an EMBL/GenBank/DDBJ whole genome shotgun (WGS) entry which is preliminary data.</text>
</comment>
<name>A0A395W7P4_9FIRM</name>
<evidence type="ECO:0000313" key="6">
    <source>
        <dbReference type="Proteomes" id="UP000285274"/>
    </source>
</evidence>
<evidence type="ECO:0000313" key="3">
    <source>
        <dbReference type="EMBL" id="RGS43223.1"/>
    </source>
</evidence>
<dbReference type="GO" id="GO:0003677">
    <property type="term" value="F:DNA binding"/>
    <property type="evidence" value="ECO:0007669"/>
    <property type="project" value="InterPro"/>
</dbReference>
<accession>A0A395W7P4</accession>
<evidence type="ECO:0000256" key="2">
    <source>
        <dbReference type="ARBA" id="ARBA00022649"/>
    </source>
</evidence>
<dbReference type="Pfam" id="PF02452">
    <property type="entry name" value="PemK_toxin"/>
    <property type="match status" value="1"/>
</dbReference>
<dbReference type="GeneID" id="66579787"/>
<dbReference type="EMBL" id="QRVM01000113">
    <property type="protein sequence ID" value="RGS43223.1"/>
    <property type="molecule type" value="Genomic_DNA"/>
</dbReference>
<dbReference type="AlphaFoldDB" id="A0A395W7P4"/>
<dbReference type="Proteomes" id="UP000265489">
    <property type="component" value="Unassembled WGS sequence"/>
</dbReference>
<dbReference type="SUPFAM" id="SSF50118">
    <property type="entry name" value="Cell growth inhibitor/plasmid maintenance toxic component"/>
    <property type="match status" value="1"/>
</dbReference>
<keyword evidence="2" id="KW-1277">Toxin-antitoxin system</keyword>
<comment type="similarity">
    <text evidence="1">Belongs to the PemK/MazF family.</text>
</comment>
<dbReference type="Gene3D" id="2.30.30.110">
    <property type="match status" value="1"/>
</dbReference>
<reference evidence="5 6" key="1">
    <citation type="submission" date="2018-08" db="EMBL/GenBank/DDBJ databases">
        <title>A genome reference for cultivated species of the human gut microbiota.</title>
        <authorList>
            <person name="Zou Y."/>
            <person name="Xue W."/>
            <person name="Luo G."/>
        </authorList>
    </citation>
    <scope>NUCLEOTIDE SEQUENCE [LARGE SCALE GENOMIC DNA]</scope>
    <source>
        <strain evidence="4 5">AF15-20</strain>
        <strain evidence="3 6">AF22-10AC</strain>
    </source>
</reference>